<keyword evidence="2" id="KW-0067">ATP-binding</keyword>
<dbReference type="InterPro" id="IPR054547">
    <property type="entry name" value="NNH1"/>
</dbReference>
<dbReference type="SUPFAM" id="SSF52058">
    <property type="entry name" value="L domain-like"/>
    <property type="match status" value="1"/>
</dbReference>
<evidence type="ECO:0000256" key="2">
    <source>
        <dbReference type="ARBA" id="ARBA00022840"/>
    </source>
</evidence>
<accession>A0A7K0CLB6</accession>
<dbReference type="SUPFAM" id="SSF52540">
    <property type="entry name" value="P-loop containing nucleoside triphosphate hydrolases"/>
    <property type="match status" value="1"/>
</dbReference>
<dbReference type="Proteomes" id="UP000466345">
    <property type="component" value="Unassembled WGS sequence"/>
</dbReference>
<organism evidence="4 5">
    <name type="scientific">Streptomyces smaragdinus</name>
    <dbReference type="NCBI Taxonomy" id="2585196"/>
    <lineage>
        <taxon>Bacteria</taxon>
        <taxon>Bacillati</taxon>
        <taxon>Actinomycetota</taxon>
        <taxon>Actinomycetes</taxon>
        <taxon>Kitasatosporales</taxon>
        <taxon>Streptomycetaceae</taxon>
        <taxon>Streptomyces</taxon>
    </lineage>
</organism>
<sequence length="1086" mass="118796">MEPVELSVRLASKVVGPLVARLFVADGVGAGLVERPVRLSGYVSFRGQKRSLGEQELTRLAGELAERGAPGMEEGERSAVAGALARTLYALGDLTLTDVEAVGLGHREFARRLRAAAGAPERGLSGDGELLYEGLLDAACLHILHFFSQRSEFVARTVMEQSRTLHELVARTDALIARTPLPEVRDAAFEREWLRQVAVRHGRLTIYGIDLAHSPGRWALDAAYMRLEALAPEGGAGGVFDDLRTFGDRIEEGLRAIGGRTADGLAPTTPNPLTLPADQALARHDRVLLRGVAGSGKTTLVQWLAVSATRADGDPRMAYLDGRIPFVLPLRTLTRHGERLPAPADFLRATGSALAGSQPPGWEHRVLTAGRGLLLVDGIDEVPEGERARAREWLTELIDTYPGNRWLVTSRPSAVREEWLGGERFTEFTLAPMGPAEVATFIRRWHEAARSGSEDPELAAYERQLLDAVRAKPDLGRLAVNPLMCGLICALNRDRHGYLPRGRKELYAAALSMLLIRRDRERGVDYAELGEEAQIQLLQRLAYWLILNGRTEMDRSRAVGILAEALPSVPEARSFGDAEAVFDHFLQRSGLLSEPSPDTVVFVHRTFQDYLGAKRIVEAGDFGLLVRQAADDQWEDVVRMAVAHARPRERAEILRGMLDAARGPQDPDLPDFRAARLRLTLLAAGCLELAAELPPEIAAEVQERAEALIPPRTREEAQALALAGPVLLDLLPGPEGLDAATAEAVVIAASLVESERALPYLARFAEHPDLAVRRQLGGTWRRFDTEVYAEEVIARLDADGLFFTVHNDAELHALRRIGGRPLTETREAVSPEALTAYTDAVQLTRLLVRDNILVTDTDFVRGQHRLEHLRITGCPGLVDLEGLRGLPALHTLILDELYAGIELSPLATLPELGILSLSPRDGWSLDDLPALSRLDHLNLRTAPRPLAGLAPLAAFPGLSTLWLGLHTSPGSAQDWAPLGALPGLRRLEIYAEAFGTVPQDLALPGVEELTVRDAPLPVFEVPDRLASLCPGLRELTVDCWADAFDLTALRGLPDLRQVTVPRTERDPYVVHDLGPQTRLVFVEEAR</sequence>
<dbReference type="Pfam" id="PF05729">
    <property type="entry name" value="NACHT"/>
    <property type="match status" value="1"/>
</dbReference>
<keyword evidence="1" id="KW-0547">Nucleotide-binding</keyword>
<dbReference type="PANTHER" id="PTHR46844">
    <property type="entry name" value="SLR5058 PROTEIN"/>
    <property type="match status" value="1"/>
</dbReference>
<dbReference type="GO" id="GO:0005524">
    <property type="term" value="F:ATP binding"/>
    <property type="evidence" value="ECO:0007669"/>
    <property type="project" value="UniProtKB-KW"/>
</dbReference>
<dbReference type="Pfam" id="PF22733">
    <property type="entry name" value="NNH1"/>
    <property type="match status" value="1"/>
</dbReference>
<dbReference type="PANTHER" id="PTHR46844:SF1">
    <property type="entry name" value="SLR5058 PROTEIN"/>
    <property type="match status" value="1"/>
</dbReference>
<dbReference type="Gene3D" id="3.80.10.10">
    <property type="entry name" value="Ribonuclease Inhibitor"/>
    <property type="match status" value="1"/>
</dbReference>
<dbReference type="Gene3D" id="3.40.50.300">
    <property type="entry name" value="P-loop containing nucleotide triphosphate hydrolases"/>
    <property type="match status" value="1"/>
</dbReference>
<dbReference type="InterPro" id="IPR027417">
    <property type="entry name" value="P-loop_NTPase"/>
</dbReference>
<feature type="domain" description="NACHT" evidence="3">
    <location>
        <begin position="285"/>
        <end position="618"/>
    </location>
</feature>
<reference evidence="4 5" key="1">
    <citation type="submission" date="2019-10" db="EMBL/GenBank/DDBJ databases">
        <title>Streptomyces smaragdinus sp. nov. and Streptomyces fabii sp. nov., isolated from the gut of fungus growing-termite Macrotermes natalensis.</title>
        <authorList>
            <person name="Schwitalla J."/>
            <person name="Benndorf R."/>
            <person name="Martin K."/>
            <person name="De Beer W."/>
            <person name="Kaster A.-K."/>
            <person name="Vollmers J."/>
            <person name="Poulsen M."/>
            <person name="Beemelmanns C."/>
        </authorList>
    </citation>
    <scope>NUCLEOTIDE SEQUENCE [LARGE SCALE GENOMIC DNA]</scope>
    <source>
        <strain evidence="4 5">RB5</strain>
    </source>
</reference>
<proteinExistence type="predicted"/>
<dbReference type="InterPro" id="IPR032675">
    <property type="entry name" value="LRR_dom_sf"/>
</dbReference>
<dbReference type="PROSITE" id="PS50837">
    <property type="entry name" value="NACHT"/>
    <property type="match status" value="1"/>
</dbReference>
<evidence type="ECO:0000313" key="5">
    <source>
        <dbReference type="Proteomes" id="UP000466345"/>
    </source>
</evidence>
<dbReference type="EMBL" id="WEGJ01000019">
    <property type="protein sequence ID" value="MQY14211.1"/>
    <property type="molecule type" value="Genomic_DNA"/>
</dbReference>
<comment type="caution">
    <text evidence="4">The sequence shown here is derived from an EMBL/GenBank/DDBJ whole genome shotgun (WGS) entry which is preliminary data.</text>
</comment>
<keyword evidence="5" id="KW-1185">Reference proteome</keyword>
<protein>
    <recommendedName>
        <fullName evidence="3">NACHT domain-containing protein</fullName>
    </recommendedName>
</protein>
<evidence type="ECO:0000256" key="1">
    <source>
        <dbReference type="ARBA" id="ARBA00022741"/>
    </source>
</evidence>
<evidence type="ECO:0000313" key="4">
    <source>
        <dbReference type="EMBL" id="MQY14211.1"/>
    </source>
</evidence>
<dbReference type="InterPro" id="IPR007111">
    <property type="entry name" value="NACHT_NTPase"/>
</dbReference>
<gene>
    <name evidence="4" type="ORF">SRB5_43730</name>
</gene>
<dbReference type="RefSeq" id="WP_194292990.1">
    <property type="nucleotide sequence ID" value="NZ_WEGJ01000019.1"/>
</dbReference>
<evidence type="ECO:0000259" key="3">
    <source>
        <dbReference type="PROSITE" id="PS50837"/>
    </source>
</evidence>
<name>A0A7K0CLB6_9ACTN</name>
<dbReference type="AlphaFoldDB" id="A0A7K0CLB6"/>